<accession>A0A2H0VEM0</accession>
<reference evidence="4" key="1">
    <citation type="submission" date="2017-09" db="EMBL/GenBank/DDBJ databases">
        <title>Depth-based differentiation of microbial function through sediment-hosted aquifers and enrichment of novel symbionts in the deep terrestrial subsurface.</title>
        <authorList>
            <person name="Probst A.J."/>
            <person name="Ladd B."/>
            <person name="Jarett J.K."/>
            <person name="Geller-Mcgrath D.E."/>
            <person name="Sieber C.M.K."/>
            <person name="Emerson J.B."/>
            <person name="Anantharaman K."/>
            <person name="Thomas B.C."/>
            <person name="Malmstrom R."/>
            <person name="Stieglmeier M."/>
            <person name="Klingl A."/>
            <person name="Woyke T."/>
            <person name="Ryan C.M."/>
            <person name="Banfield J.F."/>
        </authorList>
    </citation>
    <scope>NUCLEOTIDE SEQUENCE [LARGE SCALE GENOMIC DNA]</scope>
</reference>
<organism evidence="3 4">
    <name type="scientific">Candidatus Doudnabacteria bacterium CG10_big_fil_rev_8_21_14_0_10_41_10</name>
    <dbReference type="NCBI Taxonomy" id="1974551"/>
    <lineage>
        <taxon>Bacteria</taxon>
        <taxon>Candidatus Doudnaibacteriota</taxon>
    </lineage>
</organism>
<gene>
    <name evidence="3" type="ORF">COT91_00800</name>
</gene>
<evidence type="ECO:0000313" key="4">
    <source>
        <dbReference type="Proteomes" id="UP000230557"/>
    </source>
</evidence>
<keyword evidence="1" id="KW-0479">Metal-binding</keyword>
<protein>
    <recommendedName>
        <fullName evidence="5">Ribulose-phosphate 3-epimerase</fullName>
    </recommendedName>
</protein>
<dbReference type="PANTHER" id="PTHR11749">
    <property type="entry name" value="RIBULOSE-5-PHOSPHATE-3-EPIMERASE"/>
    <property type="match status" value="1"/>
</dbReference>
<proteinExistence type="predicted"/>
<evidence type="ECO:0000256" key="1">
    <source>
        <dbReference type="ARBA" id="ARBA00022723"/>
    </source>
</evidence>
<sequence>MKTEIIPSILVKNENEFDKRYRVVSQHAKTAQLDVLDNSFLPYSSFHDVEYIATLKPKINIEVHFMINNVAGELPKWNYSWVSKIIFHIEATPNAEILIETIKSMGKKVGIAINPETSVLQIQPYIKKVNTVLVMTVHPGRNGAPFVPETLEKVKEIRNENPKVNIEVDGGMNLENVKSAKDAGANLFVVGSYLSGEKFGERLKELVVSSRASAKQSHL</sequence>
<name>A0A2H0VEM0_9BACT</name>
<dbReference type="Pfam" id="PF00834">
    <property type="entry name" value="Ribul_P_3_epim"/>
    <property type="match status" value="1"/>
</dbReference>
<dbReference type="InterPro" id="IPR000056">
    <property type="entry name" value="Ribul_P_3_epim-like"/>
</dbReference>
<dbReference type="AlphaFoldDB" id="A0A2H0VEM0"/>
<evidence type="ECO:0008006" key="5">
    <source>
        <dbReference type="Google" id="ProtNLM"/>
    </source>
</evidence>
<dbReference type="GO" id="GO:0005975">
    <property type="term" value="P:carbohydrate metabolic process"/>
    <property type="evidence" value="ECO:0007669"/>
    <property type="project" value="InterPro"/>
</dbReference>
<dbReference type="EMBL" id="PFAJ01000009">
    <property type="protein sequence ID" value="PIR97552.1"/>
    <property type="molecule type" value="Genomic_DNA"/>
</dbReference>
<dbReference type="GO" id="GO:0046872">
    <property type="term" value="F:metal ion binding"/>
    <property type="evidence" value="ECO:0007669"/>
    <property type="project" value="UniProtKB-KW"/>
</dbReference>
<dbReference type="InterPro" id="IPR013785">
    <property type="entry name" value="Aldolase_TIM"/>
</dbReference>
<dbReference type="InterPro" id="IPR011060">
    <property type="entry name" value="RibuloseP-bd_barrel"/>
</dbReference>
<evidence type="ECO:0000256" key="2">
    <source>
        <dbReference type="ARBA" id="ARBA00023235"/>
    </source>
</evidence>
<dbReference type="GO" id="GO:0016857">
    <property type="term" value="F:racemase and epimerase activity, acting on carbohydrates and derivatives"/>
    <property type="evidence" value="ECO:0007669"/>
    <property type="project" value="InterPro"/>
</dbReference>
<dbReference type="SUPFAM" id="SSF51366">
    <property type="entry name" value="Ribulose-phoshate binding barrel"/>
    <property type="match status" value="1"/>
</dbReference>
<dbReference type="Gene3D" id="3.20.20.70">
    <property type="entry name" value="Aldolase class I"/>
    <property type="match status" value="1"/>
</dbReference>
<dbReference type="Proteomes" id="UP000230557">
    <property type="component" value="Unassembled WGS sequence"/>
</dbReference>
<comment type="caution">
    <text evidence="3">The sequence shown here is derived from an EMBL/GenBank/DDBJ whole genome shotgun (WGS) entry which is preliminary data.</text>
</comment>
<evidence type="ECO:0000313" key="3">
    <source>
        <dbReference type="EMBL" id="PIR97552.1"/>
    </source>
</evidence>
<keyword evidence="2" id="KW-0413">Isomerase</keyword>
<dbReference type="CDD" id="cd00429">
    <property type="entry name" value="RPE"/>
    <property type="match status" value="1"/>
</dbReference>